<dbReference type="Proteomes" id="UP001448207">
    <property type="component" value="Unassembled WGS sequence"/>
</dbReference>
<dbReference type="PANTHER" id="PTHR46056:SF12">
    <property type="entry name" value="LONG-CHAIN-ALCOHOL OXIDASE"/>
    <property type="match status" value="1"/>
</dbReference>
<evidence type="ECO:0000256" key="4">
    <source>
        <dbReference type="ARBA" id="ARBA00023002"/>
    </source>
</evidence>
<keyword evidence="4" id="KW-0560">Oxidoreductase</keyword>
<comment type="caution">
    <text evidence="8">The sequence shown here is derived from an EMBL/GenBank/DDBJ whole genome shotgun (WGS) entry which is preliminary data.</text>
</comment>
<evidence type="ECO:0000313" key="9">
    <source>
        <dbReference type="Proteomes" id="UP001448207"/>
    </source>
</evidence>
<evidence type="ECO:0000256" key="1">
    <source>
        <dbReference type="ARBA" id="ARBA00010790"/>
    </source>
</evidence>
<dbReference type="Pfam" id="PF00732">
    <property type="entry name" value="GMC_oxred_N"/>
    <property type="match status" value="1"/>
</dbReference>
<dbReference type="Pfam" id="PF00890">
    <property type="entry name" value="FAD_binding_2"/>
    <property type="match status" value="1"/>
</dbReference>
<dbReference type="InterPro" id="IPR000172">
    <property type="entry name" value="GMC_OxRdtase_N"/>
</dbReference>
<evidence type="ECO:0000313" key="8">
    <source>
        <dbReference type="EMBL" id="KAL0091527.1"/>
    </source>
</evidence>
<evidence type="ECO:0000259" key="6">
    <source>
        <dbReference type="Pfam" id="PF00890"/>
    </source>
</evidence>
<dbReference type="SUPFAM" id="SSF51905">
    <property type="entry name" value="FAD/NAD(P)-binding domain"/>
    <property type="match status" value="1"/>
</dbReference>
<dbReference type="InterPro" id="IPR003953">
    <property type="entry name" value="FAD-dep_OxRdtase_2_FAD-bd"/>
</dbReference>
<dbReference type="InterPro" id="IPR036188">
    <property type="entry name" value="FAD/NAD-bd_sf"/>
</dbReference>
<reference evidence="8 9" key="1">
    <citation type="submission" date="2024-04" db="EMBL/GenBank/DDBJ databases">
        <title>Symmetric and asymmetric DNA N6-adenine methylation regulates different biological responses in Mucorales.</title>
        <authorList>
            <consortium name="Lawrence Berkeley National Laboratory"/>
            <person name="Lax C."/>
            <person name="Mondo S.J."/>
            <person name="Osorio-Concepcion M."/>
            <person name="Muszewska A."/>
            <person name="Corrochano-Luque M."/>
            <person name="Gutierrez G."/>
            <person name="Riley R."/>
            <person name="Lipzen A."/>
            <person name="Guo J."/>
            <person name="Hundley H."/>
            <person name="Amirebrahimi M."/>
            <person name="Ng V."/>
            <person name="Lorenzo-Gutierrez D."/>
            <person name="Binder U."/>
            <person name="Yang J."/>
            <person name="Song Y."/>
            <person name="Canovas D."/>
            <person name="Navarro E."/>
            <person name="Freitag M."/>
            <person name="Gabaldon T."/>
            <person name="Grigoriev I.V."/>
            <person name="Corrochano L.M."/>
            <person name="Nicolas F.E."/>
            <person name="Garre V."/>
        </authorList>
    </citation>
    <scope>NUCLEOTIDE SEQUENCE [LARGE SCALE GENOMIC DNA]</scope>
    <source>
        <strain evidence="8 9">L51</strain>
    </source>
</reference>
<keyword evidence="9" id="KW-1185">Reference proteome</keyword>
<dbReference type="EMBL" id="JBCLYO010000003">
    <property type="protein sequence ID" value="KAL0091527.1"/>
    <property type="molecule type" value="Genomic_DNA"/>
</dbReference>
<feature type="domain" description="Glucose-methanol-choline oxidoreductase C-terminal" evidence="7">
    <location>
        <begin position="556"/>
        <end position="692"/>
    </location>
</feature>
<proteinExistence type="inferred from homology"/>
<gene>
    <name evidence="8" type="ORF">J3Q64DRAFT_1874549</name>
</gene>
<comment type="similarity">
    <text evidence="1">Belongs to the GMC oxidoreductase family.</text>
</comment>
<dbReference type="PANTHER" id="PTHR46056">
    <property type="entry name" value="LONG-CHAIN-ALCOHOL OXIDASE"/>
    <property type="match status" value="1"/>
</dbReference>
<organism evidence="8 9">
    <name type="scientific">Phycomyces blakesleeanus</name>
    <dbReference type="NCBI Taxonomy" id="4837"/>
    <lineage>
        <taxon>Eukaryota</taxon>
        <taxon>Fungi</taxon>
        <taxon>Fungi incertae sedis</taxon>
        <taxon>Mucoromycota</taxon>
        <taxon>Mucoromycotina</taxon>
        <taxon>Mucoromycetes</taxon>
        <taxon>Mucorales</taxon>
        <taxon>Phycomycetaceae</taxon>
        <taxon>Phycomyces</taxon>
    </lineage>
</organism>
<accession>A0ABR3B629</accession>
<evidence type="ECO:0000259" key="5">
    <source>
        <dbReference type="Pfam" id="PF00732"/>
    </source>
</evidence>
<dbReference type="Pfam" id="PF05199">
    <property type="entry name" value="GMC_oxred_C"/>
    <property type="match status" value="1"/>
</dbReference>
<dbReference type="InterPro" id="IPR007867">
    <property type="entry name" value="GMC_OxRtase_C"/>
</dbReference>
<feature type="domain" description="Glucose-methanol-choline oxidoreductase N-terminal" evidence="5">
    <location>
        <begin position="254"/>
        <end position="465"/>
    </location>
</feature>
<keyword evidence="2" id="KW-0285">Flavoprotein</keyword>
<name>A0ABR3B629_PHYBL</name>
<evidence type="ECO:0000259" key="7">
    <source>
        <dbReference type="Pfam" id="PF05199"/>
    </source>
</evidence>
<protein>
    <submittedName>
        <fullName evidence="8">GMC oxidoreductase</fullName>
    </submittedName>
</protein>
<sequence length="707" mass="77042">MTISSATNQANSCYFGSKISINQEKTLKAILSTILAPLTPEEKESLKKNLSEIPSVTCTQKDIDVISDLGLSTPGVYESFLQFMSVKVLPEDLDGVFGLLDVLGTPEGTKSLTGKAVKFEDLSHEQRTEVCLSWKFSDNPQLVGIFKTFSTAILSAAYNMSDSPHQAAMGYPGQDPIRSAPGYVPCIVRDRYKFMTEKELRDPALKFDAIVIGSGAGGGVCAAELSQAGLSVLVIEKGKYYHESEFTSDVPTAYKNLYLQGGSFASRKGELSILAGSTFGGATTVNFLASLKPQHFVREEWAKLGLTHFTSSKFSEDLDKVYKRIGAETSGIKHNEPNQIFVDGCKKLGCHIEDIPQNTGGLSHECGWCLTGCKDGIKNGTSNSWLRIAAANNARFVDQATVSRVIITDGKATGVEFKINGSDTPISLNASRVVVSAGSLHSPGILSRSGLKNKNIGKHLRLHPVTVIYGLFEDRQVNPFEGSLMTALSNSLENLDGENYGSKLEVPHHTTDMYIFGIPWQGGKEHKERMLRFRQSSSIIALVRDKDSVGSVEHTKDGKVIVNYKLSDQDKISIIKAEERSAMILVAAGAREIHTGFFGMKPFIFEKNEPTEVNNPRFLQWIDALNKNGMPDNAMNYFSAHQLGTCRMGVSPDTSVTQPTGETWEIKDLYVCDASLFPTASGVNPMVTTEAISVHVSDSIVKSIKLA</sequence>
<feature type="domain" description="FAD-dependent oxidoreductase 2 FAD-binding" evidence="6">
    <location>
        <begin position="208"/>
        <end position="240"/>
    </location>
</feature>
<evidence type="ECO:0000256" key="2">
    <source>
        <dbReference type="ARBA" id="ARBA00022630"/>
    </source>
</evidence>
<evidence type="ECO:0000256" key="3">
    <source>
        <dbReference type="ARBA" id="ARBA00022827"/>
    </source>
</evidence>
<keyword evidence="3" id="KW-0274">FAD</keyword>
<dbReference type="Gene3D" id="3.50.50.60">
    <property type="entry name" value="FAD/NAD(P)-binding domain"/>
    <property type="match status" value="2"/>
</dbReference>